<evidence type="ECO:0000313" key="2">
    <source>
        <dbReference type="Proteomes" id="UP000256970"/>
    </source>
</evidence>
<reference evidence="1 2" key="1">
    <citation type="submission" date="2016-10" db="EMBL/GenBank/DDBJ databases">
        <authorList>
            <person name="Cai Z."/>
        </authorList>
    </citation>
    <scope>NUCLEOTIDE SEQUENCE [LARGE SCALE GENOMIC DNA]</scope>
</reference>
<sequence>MPRTQAAYSGDASSVQFSLAHGHSVLRHSGYIRQQHAEPGPISTAWQPASNNKGTWSAAAADGCSLVLTDTSSGAQQLLAGPGGLEAGSTWQQVIVQDDGVALLAATRQQGQLQLWLWRQLSSSSGQQAKAWQQLPVLLVHVGRQPNCTPEGSIQAVFVQQGFSGLQLYVAHAISAAETGAATIDVMGGNS</sequence>
<organism evidence="1 2">
    <name type="scientific">Tetradesmus obliquus</name>
    <name type="common">Green alga</name>
    <name type="synonym">Acutodesmus obliquus</name>
    <dbReference type="NCBI Taxonomy" id="3088"/>
    <lineage>
        <taxon>Eukaryota</taxon>
        <taxon>Viridiplantae</taxon>
        <taxon>Chlorophyta</taxon>
        <taxon>core chlorophytes</taxon>
        <taxon>Chlorophyceae</taxon>
        <taxon>CS clade</taxon>
        <taxon>Sphaeropleales</taxon>
        <taxon>Scenedesmaceae</taxon>
        <taxon>Tetradesmus</taxon>
    </lineage>
</organism>
<proteinExistence type="predicted"/>
<dbReference type="AlphaFoldDB" id="A0A383WAL3"/>
<keyword evidence="2" id="KW-1185">Reference proteome</keyword>
<evidence type="ECO:0000313" key="1">
    <source>
        <dbReference type="EMBL" id="SZX73726.1"/>
    </source>
</evidence>
<dbReference type="Proteomes" id="UP000256970">
    <property type="component" value="Unassembled WGS sequence"/>
</dbReference>
<gene>
    <name evidence="1" type="ORF">BQ4739_LOCUS13979</name>
</gene>
<accession>A0A383WAL3</accession>
<dbReference type="EMBL" id="FNXT01001197">
    <property type="protein sequence ID" value="SZX73726.1"/>
    <property type="molecule type" value="Genomic_DNA"/>
</dbReference>
<name>A0A383WAL3_TETOB</name>
<protein>
    <submittedName>
        <fullName evidence="1">Uncharacterized protein</fullName>
    </submittedName>
</protein>